<dbReference type="KEGG" id="vg:17777883"/>
<keyword evidence="2" id="KW-1185">Reference proteome</keyword>
<name>V5RBK2_9CAUD</name>
<sequence length="74" mass="8263">MNECPLGCWCDCSSTCPCECHKTLVVVDLERHNDGESGLVGPFEDRDAAERFIAGIPSEFERRYATVREVQRAG</sequence>
<proteinExistence type="predicted"/>
<organism evidence="1 2">
    <name type="scientific">Mycobacterium phage Bernardo</name>
    <dbReference type="NCBI Taxonomy" id="1429903"/>
    <lineage>
        <taxon>Viruses</taxon>
        <taxon>Duplodnaviria</taxon>
        <taxon>Heunggongvirae</taxon>
        <taxon>Uroviricota</taxon>
        <taxon>Caudoviricetes</taxon>
        <taxon>Bclasvirinae</taxon>
        <taxon>Pipefishvirus</taxon>
        <taxon>Pipefishvirus bernardo</taxon>
    </lineage>
</organism>
<protein>
    <submittedName>
        <fullName evidence="1">Uncharacterized protein</fullName>
    </submittedName>
</protein>
<dbReference type="RefSeq" id="YP_008858978.1">
    <property type="nucleotide sequence ID" value="NC_022983.1"/>
</dbReference>
<dbReference type="Proteomes" id="UP000018629">
    <property type="component" value="Segment"/>
</dbReference>
<reference evidence="2" key="1">
    <citation type="submission" date="2013-07" db="EMBL/GenBank/DDBJ databases">
        <authorList>
            <person name="Avetisyan R."/>
            <person name="Cohen A."/>
            <person name="Morales N."/>
            <person name="Prien C."/>
            <person name="Cooper S."/>
            <person name="Beaty S."/>
            <person name="Reddi K."/>
            <person name="Villella W."/>
            <person name="Sanders E.R."/>
        </authorList>
    </citation>
    <scope>NUCLEOTIDE SEQUENCE [LARGE SCALE GENOMIC DNA]</scope>
</reference>
<dbReference type="GeneID" id="17777883"/>
<gene>
    <name evidence="1" type="primary">52</name>
    <name evidence="1" type="ORF">PBI_BERNARDO_52</name>
</gene>
<evidence type="ECO:0000313" key="1">
    <source>
        <dbReference type="EMBL" id="AHB31729.1"/>
    </source>
</evidence>
<dbReference type="EMBL" id="KF493879">
    <property type="protein sequence ID" value="AHB31729.1"/>
    <property type="molecule type" value="Genomic_DNA"/>
</dbReference>
<evidence type="ECO:0000313" key="2">
    <source>
        <dbReference type="Proteomes" id="UP000018629"/>
    </source>
</evidence>
<accession>V5RBK2</accession>